<keyword evidence="3" id="KW-1185">Reference proteome</keyword>
<dbReference type="InterPro" id="IPR037293">
    <property type="entry name" value="Gal_Oxidase_central_sf"/>
</dbReference>
<dbReference type="Gene3D" id="2.130.10.80">
    <property type="entry name" value="Galactose oxidase/kelch, beta-propeller"/>
    <property type="match status" value="1"/>
</dbReference>
<feature type="signal peptide" evidence="1">
    <location>
        <begin position="1"/>
        <end position="28"/>
    </location>
</feature>
<dbReference type="InterPro" id="IPR015915">
    <property type="entry name" value="Kelch-typ_b-propeller"/>
</dbReference>
<reference evidence="2 3" key="1">
    <citation type="submission" date="2019-02" db="EMBL/GenBank/DDBJ databases">
        <title>Deep-cultivation of Planctomycetes and their phenomic and genomic characterization uncovers novel biology.</title>
        <authorList>
            <person name="Wiegand S."/>
            <person name="Jogler M."/>
            <person name="Boedeker C."/>
            <person name="Pinto D."/>
            <person name="Vollmers J."/>
            <person name="Rivas-Marin E."/>
            <person name="Kohn T."/>
            <person name="Peeters S.H."/>
            <person name="Heuer A."/>
            <person name="Rast P."/>
            <person name="Oberbeckmann S."/>
            <person name="Bunk B."/>
            <person name="Jeske O."/>
            <person name="Meyerdierks A."/>
            <person name="Storesund J.E."/>
            <person name="Kallscheuer N."/>
            <person name="Luecker S."/>
            <person name="Lage O.M."/>
            <person name="Pohl T."/>
            <person name="Merkel B.J."/>
            <person name="Hornburger P."/>
            <person name="Mueller R.-W."/>
            <person name="Bruemmer F."/>
            <person name="Labrenz M."/>
            <person name="Spormann A.M."/>
            <person name="Op den Camp H."/>
            <person name="Overmann J."/>
            <person name="Amann R."/>
            <person name="Jetten M.S.M."/>
            <person name="Mascher T."/>
            <person name="Medema M.H."/>
            <person name="Devos D.P."/>
            <person name="Kaster A.-K."/>
            <person name="Ovreas L."/>
            <person name="Rohde M."/>
            <person name="Galperin M.Y."/>
            <person name="Jogler C."/>
        </authorList>
    </citation>
    <scope>NUCLEOTIDE SEQUENCE [LARGE SCALE GENOMIC DNA]</scope>
    <source>
        <strain evidence="2 3">Pla85_3_4</strain>
    </source>
</reference>
<sequence length="785" mass="87477" precursor="true">MRHPLFAFGVAVLLSLSCWLACDSVTQAAEPLLPNQWKQVSSGETGPRVSPALIWSAPRQRFVLAAGQVSHAEKGPFPYDVQSWNDETSQWENDLPQGGSDWGPLTGPVEPPAFKTPYFELTDVDGNLRPWQRQARTWYMGQLAPWDQAMYTLMCGRTLRYDPVARVWQNLEPASSPAPETRTYKEGLNWSAICPDPVNRELVLFGGCGLATARGDAGTWTYSTADNRWTQQELAVQPPPRALSPMAYDPATKKIVLFGGDGLDQLFGDTWVYDCATRAWEKRTPDVSPAPRFGHALLHLPQSGKIVLLGGVGYTSSTSYQAMLYQPLPFEIWTYDIGANTWSLVKHYDEGGPTHFSTAAAVAAVDDRDRVLWWSPDAEADRYRRLPATWLCQLEVSSHDAAGEKQYGVPPETVVYRSGPYDPAWYTEDLAEPSSTDDFFAQLPTNQWTTLPAPKWPHNRQGGGWSTTAFDSDRGQILHLGGGHSSYFGNDVAHFDTATARWSISYRPQFALDFNYDLSGPGPWAFNGGPWGNHNYHAYAYDPVRRRLVFVRDENTHFYDPEKRAWSAEERLRENPFFGAKYTSYVISSPQGVIVWALRNRGSGKSGIWKLTADGWQELETSGDDLPTPITDGATMTFDEARQQLLLTTTRGESGVEHSGQVWSCDLKSGKVQKRNPAGREAIVGKRFAREAVLLPDQNLVMFGYLIQAGERAPFYDIEKNRWLAAAVPGSSFFNRPETGASVDLGLHYDQARQLVWGVLCRLKGDGDVQVLKVGSDLSLEPLGQ</sequence>
<evidence type="ECO:0000313" key="2">
    <source>
        <dbReference type="EMBL" id="QDU95442.1"/>
    </source>
</evidence>
<dbReference type="PROSITE" id="PS51257">
    <property type="entry name" value="PROKAR_LIPOPROTEIN"/>
    <property type="match status" value="1"/>
</dbReference>
<organism evidence="2 3">
    <name type="scientific">Lignipirellula cremea</name>
    <dbReference type="NCBI Taxonomy" id="2528010"/>
    <lineage>
        <taxon>Bacteria</taxon>
        <taxon>Pseudomonadati</taxon>
        <taxon>Planctomycetota</taxon>
        <taxon>Planctomycetia</taxon>
        <taxon>Pirellulales</taxon>
        <taxon>Pirellulaceae</taxon>
        <taxon>Lignipirellula</taxon>
    </lineage>
</organism>
<keyword evidence="1" id="KW-0732">Signal</keyword>
<evidence type="ECO:0000313" key="3">
    <source>
        <dbReference type="Proteomes" id="UP000317648"/>
    </source>
</evidence>
<dbReference type="Gene3D" id="2.120.10.80">
    <property type="entry name" value="Kelch-type beta propeller"/>
    <property type="match status" value="1"/>
</dbReference>
<dbReference type="PANTHER" id="PTHR23244:SF471">
    <property type="entry name" value="GUANINE NUCLEOTIDE-BINDING PROTEIN SUBUNIT BETA 1-RELATED"/>
    <property type="match status" value="1"/>
</dbReference>
<dbReference type="RefSeq" id="WP_145054181.1">
    <property type="nucleotide sequence ID" value="NZ_CP036433.1"/>
</dbReference>
<dbReference type="Pfam" id="PF24681">
    <property type="entry name" value="Kelch_KLHDC2_KLHL20_DRC7"/>
    <property type="match status" value="1"/>
</dbReference>
<dbReference type="AlphaFoldDB" id="A0A518DUC0"/>
<dbReference type="PANTHER" id="PTHR23244">
    <property type="entry name" value="KELCH REPEAT DOMAIN"/>
    <property type="match status" value="1"/>
</dbReference>
<dbReference type="SUPFAM" id="SSF50965">
    <property type="entry name" value="Galactose oxidase, central domain"/>
    <property type="match status" value="2"/>
</dbReference>
<dbReference type="OrthoDB" id="232651at2"/>
<name>A0A518DUC0_9BACT</name>
<gene>
    <name evidence="2" type="ORF">Pla8534_32570</name>
</gene>
<evidence type="ECO:0000256" key="1">
    <source>
        <dbReference type="SAM" id="SignalP"/>
    </source>
</evidence>
<proteinExistence type="predicted"/>
<dbReference type="KEGG" id="lcre:Pla8534_32570"/>
<dbReference type="InterPro" id="IPR011043">
    <property type="entry name" value="Gal_Oxase/kelch_b-propeller"/>
</dbReference>
<dbReference type="Proteomes" id="UP000317648">
    <property type="component" value="Chromosome"/>
</dbReference>
<dbReference type="EMBL" id="CP036433">
    <property type="protein sequence ID" value="QDU95442.1"/>
    <property type="molecule type" value="Genomic_DNA"/>
</dbReference>
<protein>
    <submittedName>
        <fullName evidence="2">Kelch motif protein</fullName>
    </submittedName>
</protein>
<accession>A0A518DUC0</accession>
<feature type="chain" id="PRO_5021851335" evidence="1">
    <location>
        <begin position="29"/>
        <end position="785"/>
    </location>
</feature>